<dbReference type="Gene3D" id="4.10.320.10">
    <property type="entry name" value="E3-binding domain"/>
    <property type="match status" value="1"/>
</dbReference>
<evidence type="ECO:0000313" key="6">
    <source>
        <dbReference type="Proteomes" id="UP000565711"/>
    </source>
</evidence>
<keyword evidence="6" id="KW-1185">Reference proteome</keyword>
<keyword evidence="1" id="KW-0238">DNA-binding</keyword>
<feature type="domain" description="Lsr2 DNA-binding" evidence="4">
    <location>
        <begin position="76"/>
        <end position="111"/>
    </location>
</feature>
<name>A0A846XV16_9NOCA</name>
<sequence length="112" mass="12398">MAKKVLVELVDDYDGTSPADETVHFGIDGVTYEIDLTAENAAKLRALFEEWTAPARKVGRKRKGASKTASPRATPDREQTAAIRHWARANGYQVSSRGRIQKDIIEAYHKAG</sequence>
<organism evidence="5 6">
    <name type="scientific">Nocardia vermiculata</name>
    <dbReference type="NCBI Taxonomy" id="257274"/>
    <lineage>
        <taxon>Bacteria</taxon>
        <taxon>Bacillati</taxon>
        <taxon>Actinomycetota</taxon>
        <taxon>Actinomycetes</taxon>
        <taxon>Mycobacteriales</taxon>
        <taxon>Nocardiaceae</taxon>
        <taxon>Nocardia</taxon>
    </lineage>
</organism>
<dbReference type="AlphaFoldDB" id="A0A846XV16"/>
<dbReference type="GO" id="GO:0016746">
    <property type="term" value="F:acyltransferase activity"/>
    <property type="evidence" value="ECO:0007669"/>
    <property type="project" value="InterPro"/>
</dbReference>
<reference evidence="5 6" key="1">
    <citation type="submission" date="2020-04" db="EMBL/GenBank/DDBJ databases">
        <title>MicrobeNet Type strains.</title>
        <authorList>
            <person name="Nicholson A.C."/>
        </authorList>
    </citation>
    <scope>NUCLEOTIDE SEQUENCE [LARGE SCALE GENOMIC DNA]</scope>
    <source>
        <strain evidence="5 6">JCM 12354</strain>
    </source>
</reference>
<accession>A0A846XV16</accession>
<dbReference type="Proteomes" id="UP000565711">
    <property type="component" value="Unassembled WGS sequence"/>
</dbReference>
<dbReference type="Pfam" id="PF23359">
    <property type="entry name" value="Lsr2_DNA-bd"/>
    <property type="match status" value="1"/>
</dbReference>
<protein>
    <submittedName>
        <fullName evidence="5">Lsr2 family protein</fullName>
    </submittedName>
</protein>
<comment type="caution">
    <text evidence="5">The sequence shown here is derived from an EMBL/GenBank/DDBJ whole genome shotgun (WGS) entry which is preliminary data.</text>
</comment>
<feature type="region of interest" description="Disordered" evidence="2">
    <location>
        <begin position="56"/>
        <end position="79"/>
    </location>
</feature>
<dbReference type="InterPro" id="IPR055370">
    <property type="entry name" value="Lsr2_DNA-bd"/>
</dbReference>
<dbReference type="Pfam" id="PF11774">
    <property type="entry name" value="Lsr2"/>
    <property type="match status" value="1"/>
</dbReference>
<dbReference type="InterPro" id="IPR024412">
    <property type="entry name" value="Lsr2_dim_dom"/>
</dbReference>
<dbReference type="EMBL" id="JAAXOP010000005">
    <property type="protein sequence ID" value="NKY50976.1"/>
    <property type="molecule type" value="Genomic_DNA"/>
</dbReference>
<evidence type="ECO:0000256" key="2">
    <source>
        <dbReference type="SAM" id="MobiDB-lite"/>
    </source>
</evidence>
<dbReference type="RefSeq" id="WP_067873673.1">
    <property type="nucleotide sequence ID" value="NZ_JAAXOP010000005.1"/>
</dbReference>
<dbReference type="InterPro" id="IPR036625">
    <property type="entry name" value="E3-bd_dom_sf"/>
</dbReference>
<dbReference type="InterPro" id="IPR042261">
    <property type="entry name" value="Lsr2-like_dimerization"/>
</dbReference>
<dbReference type="GO" id="GO:0003677">
    <property type="term" value="F:DNA binding"/>
    <property type="evidence" value="ECO:0007669"/>
    <property type="project" value="UniProtKB-KW"/>
</dbReference>
<evidence type="ECO:0000259" key="3">
    <source>
        <dbReference type="Pfam" id="PF11774"/>
    </source>
</evidence>
<evidence type="ECO:0000259" key="4">
    <source>
        <dbReference type="Pfam" id="PF23359"/>
    </source>
</evidence>
<gene>
    <name evidence="5" type="ORF">HGA08_12200</name>
</gene>
<evidence type="ECO:0000313" key="5">
    <source>
        <dbReference type="EMBL" id="NKY50976.1"/>
    </source>
</evidence>
<proteinExistence type="predicted"/>
<dbReference type="Gene3D" id="3.30.60.230">
    <property type="entry name" value="Lsr2, dimerization domain"/>
    <property type="match status" value="1"/>
</dbReference>
<evidence type="ECO:0000256" key="1">
    <source>
        <dbReference type="ARBA" id="ARBA00023125"/>
    </source>
</evidence>
<feature type="domain" description="Lsr2 dimerization" evidence="3">
    <location>
        <begin position="1"/>
        <end position="59"/>
    </location>
</feature>